<feature type="region of interest" description="Disordered" evidence="1">
    <location>
        <begin position="1"/>
        <end position="22"/>
    </location>
</feature>
<evidence type="ECO:0000256" key="1">
    <source>
        <dbReference type="SAM" id="MobiDB-lite"/>
    </source>
</evidence>
<dbReference type="EMBL" id="KN880465">
    <property type="protein sequence ID" value="KIY70659.1"/>
    <property type="molecule type" value="Genomic_DNA"/>
</dbReference>
<evidence type="ECO:0000313" key="2">
    <source>
        <dbReference type="EMBL" id="KIY70659.1"/>
    </source>
</evidence>
<reference evidence="2 3" key="1">
    <citation type="journal article" date="2015" name="Fungal Genet. Biol.">
        <title>Evolution of novel wood decay mechanisms in Agaricales revealed by the genome sequences of Fistulina hepatica and Cylindrobasidium torrendii.</title>
        <authorList>
            <person name="Floudas D."/>
            <person name="Held B.W."/>
            <person name="Riley R."/>
            <person name="Nagy L.G."/>
            <person name="Koehler G."/>
            <person name="Ransdell A.S."/>
            <person name="Younus H."/>
            <person name="Chow J."/>
            <person name="Chiniquy J."/>
            <person name="Lipzen A."/>
            <person name="Tritt A."/>
            <person name="Sun H."/>
            <person name="Haridas S."/>
            <person name="LaButti K."/>
            <person name="Ohm R.A."/>
            <person name="Kues U."/>
            <person name="Blanchette R.A."/>
            <person name="Grigoriev I.V."/>
            <person name="Minto R.E."/>
            <person name="Hibbett D.S."/>
        </authorList>
    </citation>
    <scope>NUCLEOTIDE SEQUENCE [LARGE SCALE GENOMIC DNA]</scope>
    <source>
        <strain evidence="2 3">FP15055 ss-10</strain>
    </source>
</reference>
<protein>
    <submittedName>
        <fullName evidence="2">Uncharacterized protein</fullName>
    </submittedName>
</protein>
<keyword evidence="3" id="KW-1185">Reference proteome</keyword>
<dbReference type="OrthoDB" id="5415522at2759"/>
<name>A0A0D7BKK9_9AGAR</name>
<evidence type="ECO:0000313" key="3">
    <source>
        <dbReference type="Proteomes" id="UP000054007"/>
    </source>
</evidence>
<sequence>MPKDSSQTVTGSGTNSQGNHYCTRADTSSGNTGYHYSNTYVIFSRLVVALCLPAHCRVIPYRVSLAWLSHFEATPISAYLPFSLIDVSLGWKMVWNWKTDTPVQERELLLQQPQRLDLLQQWLGLLELYFAQWPVVQHLGEEVGVDEPYYYTIWMP</sequence>
<organism evidence="2 3">
    <name type="scientific">Cylindrobasidium torrendii FP15055 ss-10</name>
    <dbReference type="NCBI Taxonomy" id="1314674"/>
    <lineage>
        <taxon>Eukaryota</taxon>
        <taxon>Fungi</taxon>
        <taxon>Dikarya</taxon>
        <taxon>Basidiomycota</taxon>
        <taxon>Agaricomycotina</taxon>
        <taxon>Agaricomycetes</taxon>
        <taxon>Agaricomycetidae</taxon>
        <taxon>Agaricales</taxon>
        <taxon>Marasmiineae</taxon>
        <taxon>Physalacriaceae</taxon>
        <taxon>Cylindrobasidium</taxon>
    </lineage>
</organism>
<accession>A0A0D7BKK9</accession>
<proteinExistence type="predicted"/>
<gene>
    <name evidence="2" type="ORF">CYLTODRAFT_441868</name>
</gene>
<dbReference type="Proteomes" id="UP000054007">
    <property type="component" value="Unassembled WGS sequence"/>
</dbReference>
<dbReference type="AlphaFoldDB" id="A0A0D7BKK9"/>